<evidence type="ECO:0000256" key="1">
    <source>
        <dbReference type="ARBA" id="ARBA00004123"/>
    </source>
</evidence>
<dbReference type="GO" id="GO:0005634">
    <property type="term" value="C:nucleus"/>
    <property type="evidence" value="ECO:0007669"/>
    <property type="project" value="UniProtKB-SubCell"/>
</dbReference>
<dbReference type="InterPro" id="IPR051089">
    <property type="entry name" value="prtT"/>
</dbReference>
<evidence type="ECO:0000256" key="4">
    <source>
        <dbReference type="ARBA" id="ARBA00023163"/>
    </source>
</evidence>
<dbReference type="SMART" id="SM00906">
    <property type="entry name" value="Fungal_trans"/>
    <property type="match status" value="1"/>
</dbReference>
<evidence type="ECO:0000256" key="5">
    <source>
        <dbReference type="ARBA" id="ARBA00023242"/>
    </source>
</evidence>
<sequence>MPGMAMTRENSQEPDREEPEDTTLVSAPMASLFEVTKLRNLRSYSDNKRHDRSPGTTLQNDFISRGLVGQAQAEELFRIFSGPLNQYLWGGIALIHDSLDAVRKSSSLLLAAILTVTALHVPGNERVFDIAYSEFLAHVSGSMFDRYHSLDDVRALAIGAFWLSDVSWKLSGHAVRIATELQLHLSFAKAIEGHQDHVEKGRLWAFLYVCDHHFSIAYGRPPVIHEDLAITNHEAFLQLPGITNADFRLHSQVSMFVILSRIYETFGPDSTKPLNAEGLKLLHLFNSQLDEWKMKWESRLAPNPHINAYPGKGVLLHHQFGKLQLNSLALRGMAPSTLCDTSPESSERRLFANRAVQNAVSALDIVLEEPDIRRALVGVPIYLLTTVTFATVFLLKVRLNWHSACLDVDSSLILSLVERIVELLRDARASDRHLARHISKGLRNLVDRFKEQDRQASRTASSVSQQHISIPAAPTTAAEDFQTMDNQIAWPQGQMDFGTMWGDFDSWGMDENYLPLGMFNTLASQIPG</sequence>
<accession>R7Z771</accession>
<dbReference type="RefSeq" id="XP_007785181.1">
    <property type="nucleotide sequence ID" value="XM_007786991.1"/>
</dbReference>
<gene>
    <name evidence="8" type="ORF">W97_09127</name>
</gene>
<reference evidence="9" key="1">
    <citation type="submission" date="2012-06" db="EMBL/GenBank/DDBJ databases">
        <title>The genome sequence of Coniosporium apollinis CBS 100218.</title>
        <authorList>
            <consortium name="The Broad Institute Genome Sequencing Platform"/>
            <person name="Cuomo C."/>
            <person name="Gorbushina A."/>
            <person name="Noack S."/>
            <person name="Walker B."/>
            <person name="Young S.K."/>
            <person name="Zeng Q."/>
            <person name="Gargeya S."/>
            <person name="Fitzgerald M."/>
            <person name="Haas B."/>
            <person name="Abouelleil A."/>
            <person name="Alvarado L."/>
            <person name="Arachchi H.M."/>
            <person name="Berlin A.M."/>
            <person name="Chapman S.B."/>
            <person name="Goldberg J."/>
            <person name="Griggs A."/>
            <person name="Gujja S."/>
            <person name="Hansen M."/>
            <person name="Howarth C."/>
            <person name="Imamovic A."/>
            <person name="Larimer J."/>
            <person name="McCowan C."/>
            <person name="Montmayeur A."/>
            <person name="Murphy C."/>
            <person name="Neiman D."/>
            <person name="Pearson M."/>
            <person name="Priest M."/>
            <person name="Roberts A."/>
            <person name="Saif S."/>
            <person name="Shea T."/>
            <person name="Sisk P."/>
            <person name="Sykes S."/>
            <person name="Wortman J."/>
            <person name="Nusbaum C."/>
            <person name="Birren B."/>
        </authorList>
    </citation>
    <scope>NUCLEOTIDE SEQUENCE [LARGE SCALE GENOMIC DNA]</scope>
    <source>
        <strain evidence="9">CBS 100218</strain>
    </source>
</reference>
<keyword evidence="3" id="KW-0238">DNA-binding</keyword>
<name>R7Z771_CONA1</name>
<protein>
    <recommendedName>
        <fullName evidence="7">Xylanolytic transcriptional activator regulatory domain-containing protein</fullName>
    </recommendedName>
</protein>
<dbReference type="CDD" id="cd12148">
    <property type="entry name" value="fungal_TF_MHR"/>
    <property type="match status" value="1"/>
</dbReference>
<dbReference type="GO" id="GO:0008270">
    <property type="term" value="F:zinc ion binding"/>
    <property type="evidence" value="ECO:0007669"/>
    <property type="project" value="InterPro"/>
</dbReference>
<dbReference type="GO" id="GO:0000981">
    <property type="term" value="F:DNA-binding transcription factor activity, RNA polymerase II-specific"/>
    <property type="evidence" value="ECO:0007669"/>
    <property type="project" value="TreeGrafter"/>
</dbReference>
<dbReference type="OrthoDB" id="4060227at2759"/>
<dbReference type="InterPro" id="IPR007219">
    <property type="entry name" value="XnlR_reg_dom"/>
</dbReference>
<dbReference type="PANTHER" id="PTHR31845:SF17">
    <property type="entry name" value="ZN(II)2CYS6 TRANSCRIPTION FACTOR (EUROFUNG)"/>
    <property type="match status" value="1"/>
</dbReference>
<keyword evidence="5" id="KW-0539">Nucleus</keyword>
<dbReference type="PANTHER" id="PTHR31845">
    <property type="entry name" value="FINGER DOMAIN PROTEIN, PUTATIVE-RELATED"/>
    <property type="match status" value="1"/>
</dbReference>
<feature type="domain" description="Xylanolytic transcriptional activator regulatory" evidence="7">
    <location>
        <begin position="167"/>
        <end position="242"/>
    </location>
</feature>
<keyword evidence="4" id="KW-0804">Transcription</keyword>
<dbReference type="EMBL" id="JH767636">
    <property type="protein sequence ID" value="EON69864.1"/>
    <property type="molecule type" value="Genomic_DNA"/>
</dbReference>
<dbReference type="GeneID" id="19906438"/>
<evidence type="ECO:0000259" key="7">
    <source>
        <dbReference type="SMART" id="SM00906"/>
    </source>
</evidence>
<comment type="subcellular location">
    <subcellularLocation>
        <location evidence="1">Nucleus</location>
    </subcellularLocation>
</comment>
<dbReference type="GO" id="GO:0006351">
    <property type="term" value="P:DNA-templated transcription"/>
    <property type="evidence" value="ECO:0007669"/>
    <property type="project" value="InterPro"/>
</dbReference>
<evidence type="ECO:0000256" key="6">
    <source>
        <dbReference type="SAM" id="MobiDB-lite"/>
    </source>
</evidence>
<feature type="region of interest" description="Disordered" evidence="6">
    <location>
        <begin position="1"/>
        <end position="26"/>
    </location>
</feature>
<dbReference type="eggNOG" id="ENOG502QW6D">
    <property type="taxonomic scope" value="Eukaryota"/>
</dbReference>
<evidence type="ECO:0000256" key="2">
    <source>
        <dbReference type="ARBA" id="ARBA00023015"/>
    </source>
</evidence>
<evidence type="ECO:0000313" key="9">
    <source>
        <dbReference type="Proteomes" id="UP000016924"/>
    </source>
</evidence>
<dbReference type="AlphaFoldDB" id="R7Z771"/>
<dbReference type="HOGENOM" id="CLU_011003_0_1_1"/>
<dbReference type="STRING" id="1168221.R7Z771"/>
<keyword evidence="2" id="KW-0805">Transcription regulation</keyword>
<evidence type="ECO:0000256" key="3">
    <source>
        <dbReference type="ARBA" id="ARBA00023125"/>
    </source>
</evidence>
<keyword evidence="9" id="KW-1185">Reference proteome</keyword>
<organism evidence="8 9">
    <name type="scientific">Coniosporium apollinis (strain CBS 100218)</name>
    <name type="common">Rock-inhabiting black yeast</name>
    <dbReference type="NCBI Taxonomy" id="1168221"/>
    <lineage>
        <taxon>Eukaryota</taxon>
        <taxon>Fungi</taxon>
        <taxon>Dikarya</taxon>
        <taxon>Ascomycota</taxon>
        <taxon>Pezizomycotina</taxon>
        <taxon>Dothideomycetes</taxon>
        <taxon>Dothideomycetes incertae sedis</taxon>
        <taxon>Coniosporium</taxon>
    </lineage>
</organism>
<evidence type="ECO:0000313" key="8">
    <source>
        <dbReference type="EMBL" id="EON69864.1"/>
    </source>
</evidence>
<dbReference type="Proteomes" id="UP000016924">
    <property type="component" value="Unassembled WGS sequence"/>
</dbReference>
<dbReference type="GO" id="GO:0000976">
    <property type="term" value="F:transcription cis-regulatory region binding"/>
    <property type="evidence" value="ECO:0007669"/>
    <property type="project" value="TreeGrafter"/>
</dbReference>
<dbReference type="OMA" id="RCYSEYV"/>
<proteinExistence type="predicted"/>